<reference evidence="12 13" key="1">
    <citation type="submission" date="2021-01" db="EMBL/GenBank/DDBJ databases">
        <title>Genomic Encyclopedia of Type Strains, Phase IV (KMG-IV): sequencing the most valuable type-strain genomes for metagenomic binning, comparative biology and taxonomic classification.</title>
        <authorList>
            <person name="Goeker M."/>
        </authorList>
    </citation>
    <scope>NUCLEOTIDE SEQUENCE [LARGE SCALE GENOMIC DNA]</scope>
    <source>
        <strain evidence="12 13">DSM 105482</strain>
    </source>
</reference>
<dbReference type="PANTHER" id="PTHR34699">
    <property type="match status" value="1"/>
</dbReference>
<dbReference type="EMBL" id="JAFBFI010000009">
    <property type="protein sequence ID" value="MBM7692933.1"/>
    <property type="molecule type" value="Genomic_DNA"/>
</dbReference>
<comment type="catalytic activity">
    <reaction evidence="8 10">
        <text>ITP + H2O = IDP + phosphate + H(+)</text>
        <dbReference type="Rhea" id="RHEA:28330"/>
        <dbReference type="ChEBI" id="CHEBI:15377"/>
        <dbReference type="ChEBI" id="CHEBI:15378"/>
        <dbReference type="ChEBI" id="CHEBI:43474"/>
        <dbReference type="ChEBI" id="CHEBI:58280"/>
        <dbReference type="ChEBI" id="CHEBI:61402"/>
        <dbReference type="EC" id="3.6.1.73"/>
    </reaction>
</comment>
<comment type="subunit">
    <text evidence="10">Homodimer.</text>
</comment>
<keyword evidence="5 10" id="KW-0460">Magnesium</keyword>
<comment type="function">
    <text evidence="10">Phosphatase that hydrolyzes non-canonical purine nucleotides such as XTP and ITP to their respective diphosphate derivatives. Probably excludes non-canonical purines from DNA/RNA precursor pool, thus preventing their incorporation into DNA/RNA and avoiding chromosomal lesions.</text>
</comment>
<keyword evidence="7 10" id="KW-0464">Manganese</keyword>
<sequence length="172" mass="18575">MIKAAIGSENSAKVKAVEDVIDSRLISLTALNAESGVAEQPFSDEETISGAINRAAFSLEHENADIGIGLEGGVVETDRGVFVCNWGALVTKEGDTFIAGGARIPLPAAVADRLLAGEELGPIMENYTKKNNIRKEEGAIGVFTNERIVRSEMFVHVVKMLIGQWEYSQVRR</sequence>
<comment type="similarity">
    <text evidence="10">Belongs to the YjjX NTPase family.</text>
</comment>
<evidence type="ECO:0000256" key="4">
    <source>
        <dbReference type="ARBA" id="ARBA00022801"/>
    </source>
</evidence>
<keyword evidence="4 10" id="KW-0378">Hydrolase</keyword>
<feature type="binding site" evidence="10">
    <location>
        <position position="34"/>
    </location>
    <ligand>
        <name>Mg(2+)</name>
        <dbReference type="ChEBI" id="CHEBI:18420"/>
    </ligand>
</feature>
<comment type="caution">
    <text evidence="12">The sequence shown here is derived from an EMBL/GenBank/DDBJ whole genome shotgun (WGS) entry which is preliminary data.</text>
</comment>
<evidence type="ECO:0000256" key="7">
    <source>
        <dbReference type="ARBA" id="ARBA00023211"/>
    </source>
</evidence>
<keyword evidence="6 10" id="KW-0546">Nucleotide metabolism</keyword>
<comment type="cofactor">
    <cofactor evidence="10">
        <name>Mg(2+)</name>
        <dbReference type="ChEBI" id="CHEBI:18420"/>
    </cofactor>
    <cofactor evidence="10">
        <name>Mn(2+)</name>
        <dbReference type="ChEBI" id="CHEBI:29035"/>
    </cofactor>
    <text evidence="10">Binds 1 divalent metal cation per subunit; can use either Mg(2+) or Mn(2+).</text>
</comment>
<evidence type="ECO:0000256" key="10">
    <source>
        <dbReference type="HAMAP-Rule" id="MF_00648"/>
    </source>
</evidence>
<dbReference type="Gene3D" id="3.90.950.10">
    <property type="match status" value="1"/>
</dbReference>
<comment type="caution">
    <text evidence="10">Lacks conserved residue(s) required for the propagation of feature annotation.</text>
</comment>
<keyword evidence="13" id="KW-1185">Reference proteome</keyword>
<evidence type="ECO:0000313" key="13">
    <source>
        <dbReference type="Proteomes" id="UP000823486"/>
    </source>
</evidence>
<organism evidence="12 13">
    <name type="scientific">Peribacillus deserti</name>
    <dbReference type="NCBI Taxonomy" id="673318"/>
    <lineage>
        <taxon>Bacteria</taxon>
        <taxon>Bacillati</taxon>
        <taxon>Bacillota</taxon>
        <taxon>Bacilli</taxon>
        <taxon>Bacillales</taxon>
        <taxon>Bacillaceae</taxon>
        <taxon>Peribacillus</taxon>
    </lineage>
</organism>
<evidence type="ECO:0000256" key="2">
    <source>
        <dbReference type="ARBA" id="ARBA00022723"/>
    </source>
</evidence>
<dbReference type="HAMAP" id="MF_00648">
    <property type="entry name" value="Non_canon_purine_NTPase_YjjX"/>
    <property type="match status" value="1"/>
</dbReference>
<keyword evidence="2 10" id="KW-0479">Metal-binding</keyword>
<gene>
    <name evidence="12" type="ORF">JOC77_002364</name>
</gene>
<dbReference type="Proteomes" id="UP000823486">
    <property type="component" value="Unassembled WGS sequence"/>
</dbReference>
<dbReference type="Pfam" id="PF01931">
    <property type="entry name" value="NTPase_I-T"/>
    <property type="match status" value="1"/>
</dbReference>
<dbReference type="InterPro" id="IPR002786">
    <property type="entry name" value="Non_canon_purine_NTPase"/>
</dbReference>
<dbReference type="InterPro" id="IPR029001">
    <property type="entry name" value="ITPase-like_fam"/>
</dbReference>
<name>A0ABS2QKC6_9BACI</name>
<dbReference type="NCBIfam" id="NF002850">
    <property type="entry name" value="PRK03114.1"/>
    <property type="match status" value="1"/>
</dbReference>
<dbReference type="SUPFAM" id="SSF52972">
    <property type="entry name" value="ITPase-like"/>
    <property type="match status" value="1"/>
</dbReference>
<dbReference type="PANTHER" id="PTHR34699:SF2">
    <property type="entry name" value="NON-CANONICAL PURINE NTP PHOSPHATASE_PRRC1 DOMAIN-CONTAINING PROTEIN"/>
    <property type="match status" value="1"/>
</dbReference>
<keyword evidence="3 10" id="KW-0547">Nucleotide-binding</keyword>
<evidence type="ECO:0000256" key="3">
    <source>
        <dbReference type="ARBA" id="ARBA00022741"/>
    </source>
</evidence>
<dbReference type="EC" id="3.6.1.73" evidence="10"/>
<comment type="cofactor">
    <cofactor evidence="1">
        <name>Mn(2+)</name>
        <dbReference type="ChEBI" id="CHEBI:29035"/>
    </cofactor>
</comment>
<evidence type="ECO:0000256" key="5">
    <source>
        <dbReference type="ARBA" id="ARBA00022842"/>
    </source>
</evidence>
<evidence type="ECO:0000259" key="11">
    <source>
        <dbReference type="Pfam" id="PF01931"/>
    </source>
</evidence>
<protein>
    <recommendedName>
        <fullName evidence="10">Probable inosine/xanthosine triphosphatase</fullName>
        <shortName evidence="10">ITPase/XTPase</shortName>
        <ecNumber evidence="10">3.6.1.73</ecNumber>
    </recommendedName>
    <alternativeName>
        <fullName evidence="10">Non-canonical purine NTP phosphatase</fullName>
    </alternativeName>
    <alternativeName>
        <fullName evidence="10">Non-standard purine NTP phosphatase</fullName>
    </alternativeName>
    <alternativeName>
        <fullName evidence="10">Nucleoside-triphosphate phosphatase</fullName>
        <shortName evidence="10">NTPase</shortName>
    </alternativeName>
</protein>
<evidence type="ECO:0000256" key="6">
    <source>
        <dbReference type="ARBA" id="ARBA00023080"/>
    </source>
</evidence>
<evidence type="ECO:0000256" key="1">
    <source>
        <dbReference type="ARBA" id="ARBA00001936"/>
    </source>
</evidence>
<feature type="domain" description="Non-canonical purine NTP phosphatase/PRRC1" evidence="11">
    <location>
        <begin position="7"/>
        <end position="160"/>
    </location>
</feature>
<evidence type="ECO:0000313" key="12">
    <source>
        <dbReference type="EMBL" id="MBM7692933.1"/>
    </source>
</evidence>
<dbReference type="InterPro" id="IPR050299">
    <property type="entry name" value="YjjX_NTPase"/>
</dbReference>
<accession>A0ABS2QKC6</accession>
<evidence type="ECO:0000256" key="9">
    <source>
        <dbReference type="ARBA" id="ARBA00048781"/>
    </source>
</evidence>
<comment type="catalytic activity">
    <reaction evidence="9 10">
        <text>XTP + H2O = XDP + phosphate + H(+)</text>
        <dbReference type="Rhea" id="RHEA:28406"/>
        <dbReference type="ChEBI" id="CHEBI:15377"/>
        <dbReference type="ChEBI" id="CHEBI:15378"/>
        <dbReference type="ChEBI" id="CHEBI:43474"/>
        <dbReference type="ChEBI" id="CHEBI:59884"/>
        <dbReference type="ChEBI" id="CHEBI:61314"/>
        <dbReference type="EC" id="3.6.1.73"/>
    </reaction>
</comment>
<proteinExistence type="inferred from homology"/>
<evidence type="ECO:0000256" key="8">
    <source>
        <dbReference type="ARBA" id="ARBA00048174"/>
    </source>
</evidence>
<dbReference type="InterPro" id="IPR026533">
    <property type="entry name" value="NTPase/PRRC1"/>
</dbReference>